<feature type="transmembrane region" description="Helical" evidence="1">
    <location>
        <begin position="240"/>
        <end position="261"/>
    </location>
</feature>
<reference evidence="3" key="1">
    <citation type="submission" date="2021-01" db="EMBL/GenBank/DDBJ databases">
        <authorList>
            <person name="Eckstrom K.M.E."/>
        </authorList>
    </citation>
    <scope>NUCLEOTIDE SEQUENCE</scope>
    <source>
        <strain evidence="3">UVCC 0001</strain>
    </source>
</reference>
<evidence type="ECO:0000259" key="2">
    <source>
        <dbReference type="PROSITE" id="PS50801"/>
    </source>
</evidence>
<feature type="transmembrane region" description="Helical" evidence="1">
    <location>
        <begin position="184"/>
        <end position="205"/>
    </location>
</feature>
<feature type="transmembrane region" description="Helical" evidence="1">
    <location>
        <begin position="313"/>
        <end position="333"/>
    </location>
</feature>
<dbReference type="SUPFAM" id="SSF51206">
    <property type="entry name" value="cAMP-binding domain-like"/>
    <property type="match status" value="1"/>
</dbReference>
<feature type="transmembrane region" description="Helical" evidence="1">
    <location>
        <begin position="144"/>
        <end position="164"/>
    </location>
</feature>
<feature type="transmembrane region" description="Helical" evidence="1">
    <location>
        <begin position="385"/>
        <end position="402"/>
    </location>
</feature>
<feature type="transmembrane region" description="Helical" evidence="1">
    <location>
        <begin position="47"/>
        <end position="70"/>
    </location>
</feature>
<gene>
    <name evidence="3" type="ORF">QBZ16_004938</name>
</gene>
<evidence type="ECO:0000256" key="1">
    <source>
        <dbReference type="SAM" id="Phobius"/>
    </source>
</evidence>
<evidence type="ECO:0000313" key="4">
    <source>
        <dbReference type="Proteomes" id="UP001255856"/>
    </source>
</evidence>
<dbReference type="PANTHER" id="PTHR43310">
    <property type="entry name" value="SULFATE TRANSPORTER YBAR-RELATED"/>
    <property type="match status" value="1"/>
</dbReference>
<feature type="transmembrane region" description="Helical" evidence="1">
    <location>
        <begin position="82"/>
        <end position="107"/>
    </location>
</feature>
<dbReference type="PROSITE" id="PS50801">
    <property type="entry name" value="STAS"/>
    <property type="match status" value="1"/>
</dbReference>
<feature type="transmembrane region" description="Helical" evidence="1">
    <location>
        <begin position="408"/>
        <end position="427"/>
    </location>
</feature>
<feature type="transmembrane region" description="Helical" evidence="1">
    <location>
        <begin position="113"/>
        <end position="132"/>
    </location>
</feature>
<dbReference type="InterPro" id="IPR052706">
    <property type="entry name" value="Membrane-Transporter-like"/>
</dbReference>
<feature type="domain" description="STAS" evidence="2">
    <location>
        <begin position="508"/>
        <end position="605"/>
    </location>
</feature>
<protein>
    <recommendedName>
        <fullName evidence="2">STAS domain-containing protein</fullName>
    </recommendedName>
</protein>
<dbReference type="Gene3D" id="2.60.120.10">
    <property type="entry name" value="Jelly Rolls"/>
    <property type="match status" value="1"/>
</dbReference>
<feature type="transmembrane region" description="Helical" evidence="1">
    <location>
        <begin position="439"/>
        <end position="467"/>
    </location>
</feature>
<keyword evidence="1" id="KW-1133">Transmembrane helix</keyword>
<dbReference type="EMBL" id="JASFZW010000007">
    <property type="protein sequence ID" value="KAK2077304.1"/>
    <property type="molecule type" value="Genomic_DNA"/>
</dbReference>
<dbReference type="Proteomes" id="UP001255856">
    <property type="component" value="Unassembled WGS sequence"/>
</dbReference>
<name>A0AAD9IHL5_PROWI</name>
<sequence length="904" mass="97471">MRQRSASIRRASSGGASPLLSTIHEEQAEAGAKALAALRQPTPFSKAAVFGLVNAVAAVPSLIAYAAIVFKDPIYTPYLDLLCKFFFVSSGIHQLVFVCLSSLPFAVGQVQDVGLIFMSAMATSIAGTALAAGQSVQVALGTSLLTMTVSTVIVGLATLLVARYKLAEMVQYLPLPVIGGYLGFVGYFCIASGMSLACSVTIDSIPSWANLFAKDALLKFVPAVLSTAAMILTMEHFDHPLALSGVLTAIVLAFHLGRLILGVSLDQAMDADWVLRPAEGRQEFWKLWELFNIQDLQFDGINFPAALAQAGKLLGLILVVCFGSCMDVAAIQQDLPERIDFDHELVTVGTSNVVTGCLGIGFCGSYIFSQTIFTMRAGVFSRWNGIMIALVELTIFALPFSIYMPNFFFGALLVWFGVEISRDWLVLSYYKLTRIEYGLLWLTFGFVMQFGLEAGIFAGIVFATLYFTYAYAKSQITGLDVCHNLTSNVVRTMEQQSAVQLFAGHCAVTRLHGFVFFGSAHALSRSLDQVAGRLVASAAGGEEGADGSPRHHRVTGQLGPNSLFDGAAEGPKRAQVSAALRAAPRFLVLDFTSARGLDATGARTFGHDGIASLLRAHGVDAAALRWPPEVADEGGVSGWAAAAGPGVRRLAARREEETEAEVLRLPHMAWTQLPPELTHAPAGARPLAFENLQSALRFAEDQFVATAVRYSLTRPPAARFSLAELIDSHLEEIPIVPPGASKDVAATLEQYLESRLLRYGQRLWRLDEPAEEMYILERGSLRVTQYRTGLAPDISWHGLHEAEERGSGRASPDAASTPDRAYRAFELGPGCVAGSTDFFLARTHRTQAVCSSPVARVLCLSRQALGQLAAEVPQVLAVLELVIMRANTLDLTIAAEIGLDVERR</sequence>
<keyword evidence="4" id="KW-1185">Reference proteome</keyword>
<keyword evidence="1" id="KW-0812">Transmembrane</keyword>
<keyword evidence="1" id="KW-0472">Membrane</keyword>
<dbReference type="InterPro" id="IPR002645">
    <property type="entry name" value="STAS_dom"/>
</dbReference>
<evidence type="ECO:0000313" key="3">
    <source>
        <dbReference type="EMBL" id="KAK2077304.1"/>
    </source>
</evidence>
<dbReference type="Gene3D" id="3.30.750.24">
    <property type="entry name" value="STAS domain"/>
    <property type="match status" value="1"/>
</dbReference>
<dbReference type="InterPro" id="IPR018490">
    <property type="entry name" value="cNMP-bd_dom_sf"/>
</dbReference>
<organism evidence="3 4">
    <name type="scientific">Prototheca wickerhamii</name>
    <dbReference type="NCBI Taxonomy" id="3111"/>
    <lineage>
        <taxon>Eukaryota</taxon>
        <taxon>Viridiplantae</taxon>
        <taxon>Chlorophyta</taxon>
        <taxon>core chlorophytes</taxon>
        <taxon>Trebouxiophyceae</taxon>
        <taxon>Chlorellales</taxon>
        <taxon>Chlorellaceae</taxon>
        <taxon>Prototheca</taxon>
    </lineage>
</organism>
<dbReference type="AlphaFoldDB" id="A0AAD9IHL5"/>
<accession>A0AAD9IHL5</accession>
<dbReference type="PANTHER" id="PTHR43310:SF2">
    <property type="entry name" value="SLC26A_SULP TRANSPORTER DOMAIN-CONTAINING PROTEIN"/>
    <property type="match status" value="1"/>
</dbReference>
<comment type="caution">
    <text evidence="3">The sequence shown here is derived from an EMBL/GenBank/DDBJ whole genome shotgun (WGS) entry which is preliminary data.</text>
</comment>
<feature type="transmembrane region" description="Helical" evidence="1">
    <location>
        <begin position="353"/>
        <end position="373"/>
    </location>
</feature>
<dbReference type="InterPro" id="IPR014710">
    <property type="entry name" value="RmlC-like_jellyroll"/>
</dbReference>
<dbReference type="InterPro" id="IPR036513">
    <property type="entry name" value="STAS_dom_sf"/>
</dbReference>
<proteinExistence type="predicted"/>